<proteinExistence type="predicted"/>
<keyword evidence="3" id="KW-1185">Reference proteome</keyword>
<sequence length="70" mass="7980">MVFVAVLLLPLVSVLLVVMDRIEERVFEPGQERGRHAGQRRHLRLIPGGRRDAAPRATQENSPEERRRAA</sequence>
<feature type="region of interest" description="Disordered" evidence="1">
    <location>
        <begin position="30"/>
        <end position="70"/>
    </location>
</feature>
<dbReference type="RefSeq" id="WP_176147858.1">
    <property type="nucleotide sequence ID" value="NZ_BAABKC010000101.1"/>
</dbReference>
<dbReference type="EMBL" id="BAABKC010000101">
    <property type="protein sequence ID" value="GAA5072938.1"/>
    <property type="molecule type" value="Genomic_DNA"/>
</dbReference>
<dbReference type="Proteomes" id="UP001500124">
    <property type="component" value="Unassembled WGS sequence"/>
</dbReference>
<evidence type="ECO:0008006" key="4">
    <source>
        <dbReference type="Google" id="ProtNLM"/>
    </source>
</evidence>
<organism evidence="2 3">
    <name type="scientific">Streptomyces similanensis</name>
    <dbReference type="NCBI Taxonomy" id="1274988"/>
    <lineage>
        <taxon>Bacteria</taxon>
        <taxon>Bacillati</taxon>
        <taxon>Actinomycetota</taxon>
        <taxon>Actinomycetes</taxon>
        <taxon>Kitasatosporales</taxon>
        <taxon>Streptomycetaceae</taxon>
        <taxon>Streptomyces</taxon>
    </lineage>
</organism>
<gene>
    <name evidence="2" type="ORF">GCM10023336_60000</name>
</gene>
<protein>
    <recommendedName>
        <fullName evidence="4">Secreted protein</fullName>
    </recommendedName>
</protein>
<accession>A0ABP9LA44</accession>
<name>A0ABP9LA44_9ACTN</name>
<comment type="caution">
    <text evidence="2">The sequence shown here is derived from an EMBL/GenBank/DDBJ whole genome shotgun (WGS) entry which is preliminary data.</text>
</comment>
<evidence type="ECO:0000313" key="2">
    <source>
        <dbReference type="EMBL" id="GAA5072938.1"/>
    </source>
</evidence>
<reference evidence="3" key="1">
    <citation type="journal article" date="2019" name="Int. J. Syst. Evol. Microbiol.">
        <title>The Global Catalogue of Microorganisms (GCM) 10K type strain sequencing project: providing services to taxonomists for standard genome sequencing and annotation.</title>
        <authorList>
            <consortium name="The Broad Institute Genomics Platform"/>
            <consortium name="The Broad Institute Genome Sequencing Center for Infectious Disease"/>
            <person name="Wu L."/>
            <person name="Ma J."/>
        </authorList>
    </citation>
    <scope>NUCLEOTIDE SEQUENCE [LARGE SCALE GENOMIC DNA]</scope>
    <source>
        <strain evidence="3">JCM 18410</strain>
    </source>
</reference>
<evidence type="ECO:0000313" key="3">
    <source>
        <dbReference type="Proteomes" id="UP001500124"/>
    </source>
</evidence>
<evidence type="ECO:0000256" key="1">
    <source>
        <dbReference type="SAM" id="MobiDB-lite"/>
    </source>
</evidence>